<organism evidence="2 3">
    <name type="scientific">Cylicocyclus nassatus</name>
    <name type="common">Nematode worm</name>
    <dbReference type="NCBI Taxonomy" id="53992"/>
    <lineage>
        <taxon>Eukaryota</taxon>
        <taxon>Metazoa</taxon>
        <taxon>Ecdysozoa</taxon>
        <taxon>Nematoda</taxon>
        <taxon>Chromadorea</taxon>
        <taxon>Rhabditida</taxon>
        <taxon>Rhabditina</taxon>
        <taxon>Rhabditomorpha</taxon>
        <taxon>Strongyloidea</taxon>
        <taxon>Strongylidae</taxon>
        <taxon>Cylicocyclus</taxon>
    </lineage>
</organism>
<dbReference type="AlphaFoldDB" id="A0AA36DUF3"/>
<evidence type="ECO:0000313" key="2">
    <source>
        <dbReference type="EMBL" id="CAJ0593192.1"/>
    </source>
</evidence>
<keyword evidence="1" id="KW-0472">Membrane</keyword>
<feature type="transmembrane region" description="Helical" evidence="1">
    <location>
        <begin position="29"/>
        <end position="50"/>
    </location>
</feature>
<accession>A0AA36DUF3</accession>
<sequence length="129" mass="14979">MTTTMELPPKCLIHLRKNSSATTYERKRFYFTGMSYKLVLIMLMLAYATMGCDSFKCFFPRKKYSNDSYETATTTNTITNTGKPHTICEIRKRSCKVLCLNNDFPEVCANYCVRFRGCLELPSYLLSER</sequence>
<dbReference type="Proteomes" id="UP001176961">
    <property type="component" value="Unassembled WGS sequence"/>
</dbReference>
<name>A0AA36DUF3_CYLNA</name>
<evidence type="ECO:0000256" key="1">
    <source>
        <dbReference type="SAM" id="Phobius"/>
    </source>
</evidence>
<keyword evidence="1" id="KW-1133">Transmembrane helix</keyword>
<dbReference type="EMBL" id="CATQJL010000112">
    <property type="protein sequence ID" value="CAJ0593192.1"/>
    <property type="molecule type" value="Genomic_DNA"/>
</dbReference>
<proteinExistence type="predicted"/>
<protein>
    <submittedName>
        <fullName evidence="2">Uncharacterized protein</fullName>
    </submittedName>
</protein>
<keyword evidence="1" id="KW-0812">Transmembrane</keyword>
<gene>
    <name evidence="2" type="ORF">CYNAS_LOCUS5175</name>
</gene>
<reference evidence="2" key="1">
    <citation type="submission" date="2023-07" db="EMBL/GenBank/DDBJ databases">
        <authorList>
            <consortium name="CYATHOMIX"/>
        </authorList>
    </citation>
    <scope>NUCLEOTIDE SEQUENCE</scope>
    <source>
        <strain evidence="2">N/A</strain>
    </source>
</reference>
<comment type="caution">
    <text evidence="2">The sequence shown here is derived from an EMBL/GenBank/DDBJ whole genome shotgun (WGS) entry which is preliminary data.</text>
</comment>
<keyword evidence="3" id="KW-1185">Reference proteome</keyword>
<evidence type="ECO:0000313" key="3">
    <source>
        <dbReference type="Proteomes" id="UP001176961"/>
    </source>
</evidence>